<dbReference type="EMBL" id="BART01021527">
    <property type="protein sequence ID" value="GAH01362.1"/>
    <property type="molecule type" value="Genomic_DNA"/>
</dbReference>
<evidence type="ECO:0000313" key="1">
    <source>
        <dbReference type="EMBL" id="GAH01362.1"/>
    </source>
</evidence>
<comment type="caution">
    <text evidence="1">The sequence shown here is derived from an EMBL/GenBank/DDBJ whole genome shotgun (WGS) entry which is preliminary data.</text>
</comment>
<name>X1C236_9ZZZZ</name>
<gene>
    <name evidence="1" type="ORF">S01H4_39690</name>
</gene>
<dbReference type="AlphaFoldDB" id="X1C236"/>
<feature type="non-terminal residue" evidence="1">
    <location>
        <position position="1"/>
    </location>
</feature>
<organism evidence="1">
    <name type="scientific">marine sediment metagenome</name>
    <dbReference type="NCBI Taxonomy" id="412755"/>
    <lineage>
        <taxon>unclassified sequences</taxon>
        <taxon>metagenomes</taxon>
        <taxon>ecological metagenomes</taxon>
    </lineage>
</organism>
<protein>
    <submittedName>
        <fullName evidence="1">Uncharacterized protein</fullName>
    </submittedName>
</protein>
<feature type="non-terminal residue" evidence="1">
    <location>
        <position position="290"/>
    </location>
</feature>
<sequence length="290" mass="34846">IKYNQKVNIWYQYFSSYNIARNENDKANTKSRCEMLHFLKYANRSYLIDVSKYCDINDTIQDDKEFDYCADWYKKQFKNFVSKGCIQNQTTANGYLHNLKKIVLDNDHDSLYWECYQSKNKLTFNCPITGEKEIKNSRQFVETLNLTQNTSVYMSYKSKIIKIAEFRVIEKSSNEKKYDWKSQRLRFQTEKNRLSKYNLLHKELDYQKILSIKEFFNNKNLGLSKSIGFSSYDDLNKKIFDKKVRFEVREIENKPKTKYQIQAEEEQNQTIKDLKIMLKEDLSKPSNKNL</sequence>
<reference evidence="1" key="1">
    <citation type="journal article" date="2014" name="Front. Microbiol.">
        <title>High frequency of phylogenetically diverse reductive dehalogenase-homologous genes in deep subseafloor sedimentary metagenomes.</title>
        <authorList>
            <person name="Kawai M."/>
            <person name="Futagami T."/>
            <person name="Toyoda A."/>
            <person name="Takaki Y."/>
            <person name="Nishi S."/>
            <person name="Hori S."/>
            <person name="Arai W."/>
            <person name="Tsubouchi T."/>
            <person name="Morono Y."/>
            <person name="Uchiyama I."/>
            <person name="Ito T."/>
            <person name="Fujiyama A."/>
            <person name="Inagaki F."/>
            <person name="Takami H."/>
        </authorList>
    </citation>
    <scope>NUCLEOTIDE SEQUENCE</scope>
    <source>
        <strain evidence="1">Expedition CK06-06</strain>
    </source>
</reference>
<proteinExistence type="predicted"/>
<accession>X1C236</accession>